<dbReference type="PANTHER" id="PTHR43364:SF4">
    <property type="entry name" value="NAD(P)-LINKED OXIDOREDUCTASE SUPERFAMILY PROTEIN"/>
    <property type="match status" value="1"/>
</dbReference>
<dbReference type="InterPro" id="IPR050523">
    <property type="entry name" value="AKR_Detox_Biosynth"/>
</dbReference>
<evidence type="ECO:0000259" key="2">
    <source>
        <dbReference type="Pfam" id="PF00248"/>
    </source>
</evidence>
<gene>
    <name evidence="3" type="ORF">METZ01_LOCUS60266</name>
</gene>
<dbReference type="SUPFAM" id="SSF51430">
    <property type="entry name" value="NAD(P)-linked oxidoreductase"/>
    <property type="match status" value="1"/>
</dbReference>
<feature type="domain" description="NADP-dependent oxidoreductase" evidence="2">
    <location>
        <begin position="6"/>
        <end position="295"/>
    </location>
</feature>
<organism evidence="3">
    <name type="scientific">marine metagenome</name>
    <dbReference type="NCBI Taxonomy" id="408172"/>
    <lineage>
        <taxon>unclassified sequences</taxon>
        <taxon>metagenomes</taxon>
        <taxon>ecological metagenomes</taxon>
    </lineage>
</organism>
<dbReference type="InterPro" id="IPR023210">
    <property type="entry name" value="NADP_OxRdtase_dom"/>
</dbReference>
<dbReference type="GO" id="GO:0005829">
    <property type="term" value="C:cytosol"/>
    <property type="evidence" value="ECO:0007669"/>
    <property type="project" value="TreeGrafter"/>
</dbReference>
<dbReference type="Gene3D" id="3.20.20.100">
    <property type="entry name" value="NADP-dependent oxidoreductase domain"/>
    <property type="match status" value="1"/>
</dbReference>
<keyword evidence="1" id="KW-0560">Oxidoreductase</keyword>
<accession>A0A381STR0</accession>
<dbReference type="Pfam" id="PF00248">
    <property type="entry name" value="Aldo_ket_red"/>
    <property type="match status" value="1"/>
</dbReference>
<dbReference type="AlphaFoldDB" id="A0A381STR0"/>
<evidence type="ECO:0000256" key="1">
    <source>
        <dbReference type="ARBA" id="ARBA00023002"/>
    </source>
</evidence>
<dbReference type="CDD" id="cd19082">
    <property type="entry name" value="AKR_AKR10A1_2"/>
    <property type="match status" value="1"/>
</dbReference>
<proteinExistence type="predicted"/>
<name>A0A381STR0_9ZZZZ</name>
<dbReference type="PANTHER" id="PTHR43364">
    <property type="entry name" value="NADH-SPECIFIC METHYLGLYOXAL REDUCTASE-RELATED"/>
    <property type="match status" value="1"/>
</dbReference>
<protein>
    <recommendedName>
        <fullName evidence="2">NADP-dependent oxidoreductase domain-containing protein</fullName>
    </recommendedName>
</protein>
<dbReference type="InterPro" id="IPR036812">
    <property type="entry name" value="NAD(P)_OxRdtase_dom_sf"/>
</dbReference>
<dbReference type="GO" id="GO:0016491">
    <property type="term" value="F:oxidoreductase activity"/>
    <property type="evidence" value="ECO:0007669"/>
    <property type="project" value="UniProtKB-KW"/>
</dbReference>
<evidence type="ECO:0000313" key="3">
    <source>
        <dbReference type="EMBL" id="SVA07412.1"/>
    </source>
</evidence>
<dbReference type="EMBL" id="UINC01003563">
    <property type="protein sequence ID" value="SVA07412.1"/>
    <property type="molecule type" value="Genomic_DNA"/>
</dbReference>
<sequence length="305" mass="32667">VFGDNSVDDRYGLLDDVLAAGIDAFDTGMVYADALGTCDGRLGSWIAERGIRHDVTVIGKGCHPAPPDWSVSRVRPECVAEDLDRTLDRMGTDYLDLWLFHRDDTTVPVDELVDAAAKLVGAGLADAWGVSNWTVDRLREAREVSAANDWVPPVVTSPHFSLVHQVAEPWPGVVSIAGPAAVEDREWLADEGIPVLAWSSLAGGYLTGGIDAGLLADPDTAVVAEAARCYHSPENWSRRQRAVDLAAGRDCTLEQMAVAWVLTAPFPTHALCASRTGVEARANMDAVDVALSPAERSWLEGGDGQ</sequence>
<feature type="non-terminal residue" evidence="3">
    <location>
        <position position="1"/>
    </location>
</feature>
<reference evidence="3" key="1">
    <citation type="submission" date="2018-05" db="EMBL/GenBank/DDBJ databases">
        <authorList>
            <person name="Lanie J.A."/>
            <person name="Ng W.-L."/>
            <person name="Kazmierczak K.M."/>
            <person name="Andrzejewski T.M."/>
            <person name="Davidsen T.M."/>
            <person name="Wayne K.J."/>
            <person name="Tettelin H."/>
            <person name="Glass J.I."/>
            <person name="Rusch D."/>
            <person name="Podicherti R."/>
            <person name="Tsui H.-C.T."/>
            <person name="Winkler M.E."/>
        </authorList>
    </citation>
    <scope>NUCLEOTIDE SEQUENCE</scope>
</reference>